<comment type="caution">
    <text evidence="2">The sequence shown here is derived from an EMBL/GenBank/DDBJ whole genome shotgun (WGS) entry which is preliminary data.</text>
</comment>
<feature type="transmembrane region" description="Helical" evidence="1">
    <location>
        <begin position="113"/>
        <end position="131"/>
    </location>
</feature>
<organism evidence="2 3">
    <name type="scientific">Tilletia horrida</name>
    <dbReference type="NCBI Taxonomy" id="155126"/>
    <lineage>
        <taxon>Eukaryota</taxon>
        <taxon>Fungi</taxon>
        <taxon>Dikarya</taxon>
        <taxon>Basidiomycota</taxon>
        <taxon>Ustilaginomycotina</taxon>
        <taxon>Exobasidiomycetes</taxon>
        <taxon>Tilletiales</taxon>
        <taxon>Tilletiaceae</taxon>
        <taxon>Tilletia</taxon>
    </lineage>
</organism>
<accession>A0AAN6JPX4</accession>
<dbReference type="GO" id="GO:0005789">
    <property type="term" value="C:endoplasmic reticulum membrane"/>
    <property type="evidence" value="ECO:0007669"/>
    <property type="project" value="TreeGrafter"/>
</dbReference>
<feature type="transmembrane region" description="Helical" evidence="1">
    <location>
        <begin position="183"/>
        <end position="202"/>
    </location>
</feature>
<dbReference type="GO" id="GO:0006457">
    <property type="term" value="P:protein folding"/>
    <property type="evidence" value="ECO:0007669"/>
    <property type="project" value="TreeGrafter"/>
</dbReference>
<sequence length="346" mass="37999">MAVPFNYTFGFGNFGSWCSSTPSLAVCNLFYKRLLDHGNMASLGYDPHDPYPDTTIAAAGVGVHPQCSIPRRGHNGSLGNVGMIVACCLCFTFVVIMVLRISQRVAAVARQEMKILFLTYAAILPLQLLTSGSLLKQGSETLVVFTAMQEALQSCLYWVLLACAVVLTQVVDDGGAASLVPLALFYVAIFTMTMVVSLDAAYDFAHFALHSGHVLEDLYDPTLYTISFLIPLVGATMYALLVVYVSVGMLQEFKPLGWTILAGIFWALSLLVNFLWSANLCQAANGRTDLSFMAVLLQSMAMWAIFQSWKRMTESDWAEGDQTVDAIQRPEYLQNGYDKLGPDDRD</sequence>
<dbReference type="AlphaFoldDB" id="A0AAN6JPX4"/>
<name>A0AAN6JPX4_9BASI</name>
<protein>
    <recommendedName>
        <fullName evidence="4">Chitin synthase export chaperone</fullName>
    </recommendedName>
</protein>
<keyword evidence="3" id="KW-1185">Reference proteome</keyword>
<evidence type="ECO:0008006" key="4">
    <source>
        <dbReference type="Google" id="ProtNLM"/>
    </source>
</evidence>
<dbReference type="InterPro" id="IPR022057">
    <property type="entry name" value="Chs7"/>
</dbReference>
<feature type="transmembrane region" description="Helical" evidence="1">
    <location>
        <begin position="290"/>
        <end position="306"/>
    </location>
</feature>
<feature type="transmembrane region" description="Helical" evidence="1">
    <location>
        <begin position="81"/>
        <end position="101"/>
    </location>
</feature>
<dbReference type="GO" id="GO:0051082">
    <property type="term" value="F:unfolded protein binding"/>
    <property type="evidence" value="ECO:0007669"/>
    <property type="project" value="TreeGrafter"/>
</dbReference>
<keyword evidence="1" id="KW-0472">Membrane</keyword>
<keyword evidence="1" id="KW-0812">Transmembrane</keyword>
<dbReference type="EMBL" id="JAPDMZ010000242">
    <property type="protein sequence ID" value="KAK0545205.1"/>
    <property type="molecule type" value="Genomic_DNA"/>
</dbReference>
<reference evidence="2" key="1">
    <citation type="journal article" date="2023" name="PhytoFront">
        <title>Draft Genome Resources of Seven Strains of Tilletia horrida, Causal Agent of Kernel Smut of Rice.</title>
        <authorList>
            <person name="Khanal S."/>
            <person name="Antony Babu S."/>
            <person name="Zhou X.G."/>
        </authorList>
    </citation>
    <scope>NUCLEOTIDE SEQUENCE</scope>
    <source>
        <strain evidence="2">TX6</strain>
    </source>
</reference>
<evidence type="ECO:0000256" key="1">
    <source>
        <dbReference type="SAM" id="Phobius"/>
    </source>
</evidence>
<feature type="transmembrane region" description="Helical" evidence="1">
    <location>
        <begin position="256"/>
        <end position="278"/>
    </location>
</feature>
<evidence type="ECO:0000313" key="3">
    <source>
        <dbReference type="Proteomes" id="UP001176517"/>
    </source>
</evidence>
<dbReference type="PANTHER" id="PTHR35329:SF1">
    <property type="entry name" value="CHITIN SYNTHASE EXPORT CHAPERONE"/>
    <property type="match status" value="1"/>
</dbReference>
<proteinExistence type="predicted"/>
<feature type="transmembrane region" description="Helical" evidence="1">
    <location>
        <begin position="151"/>
        <end position="171"/>
    </location>
</feature>
<keyword evidence="1" id="KW-1133">Transmembrane helix</keyword>
<gene>
    <name evidence="2" type="ORF">OC846_005765</name>
</gene>
<dbReference type="PANTHER" id="PTHR35329">
    <property type="entry name" value="CHITIN SYNTHASE EXPORT CHAPERONE"/>
    <property type="match status" value="1"/>
</dbReference>
<feature type="transmembrane region" description="Helical" evidence="1">
    <location>
        <begin position="222"/>
        <end position="244"/>
    </location>
</feature>
<evidence type="ECO:0000313" key="2">
    <source>
        <dbReference type="EMBL" id="KAK0545205.1"/>
    </source>
</evidence>
<dbReference type="Proteomes" id="UP001176517">
    <property type="component" value="Unassembled WGS sequence"/>
</dbReference>
<dbReference type="Pfam" id="PF12271">
    <property type="entry name" value="Chs7"/>
    <property type="match status" value="1"/>
</dbReference>